<dbReference type="Proteomes" id="UP001157974">
    <property type="component" value="Unassembled WGS sequence"/>
</dbReference>
<proteinExistence type="predicted"/>
<dbReference type="Gene3D" id="1.25.70.10">
    <property type="entry name" value="Transcription termination factor 3, mitochondrial"/>
    <property type="match status" value="1"/>
</dbReference>
<dbReference type="AlphaFoldDB" id="A0AAV8V2W4"/>
<evidence type="ECO:0000313" key="1">
    <source>
        <dbReference type="EMBL" id="KAJ8909180.1"/>
    </source>
</evidence>
<protein>
    <submittedName>
        <fullName evidence="1">Uncharacterized protein</fullName>
    </submittedName>
</protein>
<accession>A0AAV8V2W4</accession>
<evidence type="ECO:0000313" key="2">
    <source>
        <dbReference type="Proteomes" id="UP001157974"/>
    </source>
</evidence>
<dbReference type="InterPro" id="IPR038538">
    <property type="entry name" value="MTERF_sf"/>
</dbReference>
<reference evidence="1 2" key="1">
    <citation type="journal article" date="2023" name="Nat. Commun.">
        <title>Origin of minicircular mitochondrial genomes in red algae.</title>
        <authorList>
            <person name="Lee Y."/>
            <person name="Cho C.H."/>
            <person name="Lee Y.M."/>
            <person name="Park S.I."/>
            <person name="Yang J.H."/>
            <person name="West J.A."/>
            <person name="Bhattacharya D."/>
            <person name="Yoon H.S."/>
        </authorList>
    </citation>
    <scope>NUCLEOTIDE SEQUENCE [LARGE SCALE GENOMIC DNA]</scope>
    <source>
        <strain evidence="1 2">CCMP1338</strain>
        <tissue evidence="1">Whole cell</tissue>
    </source>
</reference>
<comment type="caution">
    <text evidence="1">The sequence shown here is derived from an EMBL/GenBank/DDBJ whole genome shotgun (WGS) entry which is preliminary data.</text>
</comment>
<sequence length="178" mass="20531">MIGFVEGVFGTVGLRSREGRSVCTVRRGAGLDPRATDKEGWDELVLDLQERMEYSDFAAEKVALRAFGWSSQSYWQSQGGKTPEVPEVERVRRNLAFLEELFEDNQQETADLVKKFPESLALDVDERCRKNVETLKKQYRMDDKRIKNAIKEQPFILGYELDCFGDCLGKCNQCWARF</sequence>
<organism evidence="1 2">
    <name type="scientific">Rhodosorus marinus</name>
    <dbReference type="NCBI Taxonomy" id="101924"/>
    <lineage>
        <taxon>Eukaryota</taxon>
        <taxon>Rhodophyta</taxon>
        <taxon>Stylonematophyceae</taxon>
        <taxon>Stylonematales</taxon>
        <taxon>Stylonemataceae</taxon>
        <taxon>Rhodosorus</taxon>
    </lineage>
</organism>
<keyword evidence="2" id="KW-1185">Reference proteome</keyword>
<dbReference type="EMBL" id="JAMWBK010000001">
    <property type="protein sequence ID" value="KAJ8909180.1"/>
    <property type="molecule type" value="Genomic_DNA"/>
</dbReference>
<gene>
    <name evidence="1" type="ORF">NDN08_005873</name>
</gene>
<name>A0AAV8V2W4_9RHOD</name>